<gene>
    <name evidence="2" type="ORF">Cgig2_022173</name>
</gene>
<keyword evidence="3" id="KW-1185">Reference proteome</keyword>
<protein>
    <submittedName>
        <fullName evidence="2">Uncharacterized protein</fullName>
    </submittedName>
</protein>
<accession>A0A9Q1K027</accession>
<evidence type="ECO:0000256" key="1">
    <source>
        <dbReference type="SAM" id="MobiDB-lite"/>
    </source>
</evidence>
<sequence length="160" mass="18239">MQPTRSSRVQSTSKLAMKSTSISVLENILEDNSEKTMIVINKETMEETDDTIEDLNYQSPLYRHEDGTYSKEKVLMKKLKKLKVTSNPSTRQRKVKVEKEGKSVKESPIVAKHGQVSIMQHNHQNISPKQEANKSIVVQDAKIVQKPKVTKAKCKKIFQT</sequence>
<feature type="region of interest" description="Disordered" evidence="1">
    <location>
        <begin position="85"/>
        <end position="106"/>
    </location>
</feature>
<evidence type="ECO:0000313" key="2">
    <source>
        <dbReference type="EMBL" id="KAJ8433967.1"/>
    </source>
</evidence>
<dbReference type="Proteomes" id="UP001153076">
    <property type="component" value="Unassembled WGS sequence"/>
</dbReference>
<feature type="compositionally biased region" description="Basic and acidic residues" evidence="1">
    <location>
        <begin position="95"/>
        <end position="105"/>
    </location>
</feature>
<organism evidence="2 3">
    <name type="scientific">Carnegiea gigantea</name>
    <dbReference type="NCBI Taxonomy" id="171969"/>
    <lineage>
        <taxon>Eukaryota</taxon>
        <taxon>Viridiplantae</taxon>
        <taxon>Streptophyta</taxon>
        <taxon>Embryophyta</taxon>
        <taxon>Tracheophyta</taxon>
        <taxon>Spermatophyta</taxon>
        <taxon>Magnoliopsida</taxon>
        <taxon>eudicotyledons</taxon>
        <taxon>Gunneridae</taxon>
        <taxon>Pentapetalae</taxon>
        <taxon>Caryophyllales</taxon>
        <taxon>Cactineae</taxon>
        <taxon>Cactaceae</taxon>
        <taxon>Cactoideae</taxon>
        <taxon>Echinocereeae</taxon>
        <taxon>Carnegiea</taxon>
    </lineage>
</organism>
<dbReference type="AlphaFoldDB" id="A0A9Q1K027"/>
<dbReference type="EMBL" id="JAKOGI010000509">
    <property type="protein sequence ID" value="KAJ8433967.1"/>
    <property type="molecule type" value="Genomic_DNA"/>
</dbReference>
<proteinExistence type="predicted"/>
<name>A0A9Q1K027_9CARY</name>
<comment type="caution">
    <text evidence="2">The sequence shown here is derived from an EMBL/GenBank/DDBJ whole genome shotgun (WGS) entry which is preliminary data.</text>
</comment>
<reference evidence="2" key="1">
    <citation type="submission" date="2022-04" db="EMBL/GenBank/DDBJ databases">
        <title>Carnegiea gigantea Genome sequencing and assembly v2.</title>
        <authorList>
            <person name="Copetti D."/>
            <person name="Sanderson M.J."/>
            <person name="Burquez A."/>
            <person name="Wojciechowski M.F."/>
        </authorList>
    </citation>
    <scope>NUCLEOTIDE SEQUENCE</scope>
    <source>
        <strain evidence="2">SGP5-SGP5p</strain>
        <tissue evidence="2">Aerial part</tissue>
    </source>
</reference>
<evidence type="ECO:0000313" key="3">
    <source>
        <dbReference type="Proteomes" id="UP001153076"/>
    </source>
</evidence>